<accession>A0A328Z4N6</accession>
<sequence length="385" mass="42206">MQQIELPGLALAAPPSSRTFLATAAPRFSVACDPVIDVALAGHAPVFVGVSGGKDSQALAYRVQTHLDRIGHAGPRALIHSDLGRIEWRDSAPVCERLAQRLGWELVTVRRPAGDMVDRWLSRWAANVERYRALSCVKLIMPWSSAAQRFCTSELKSQVIARAIRARYPAGPVVSAVGLRWQESARRARQPVAKRDAVLTRARGIGLSWHAIIHWQRQDVLDYIGQCGGVLHEAYRIYGSSRVSCAFCVLASRADLLAASCCDDNAAVYRELVRLEVRSTFAFQSGQWLGDVAPALLDPVSRAQLAEAKERAAQRQAAEAEIPGHLLYEDGWPTCLPTLAEARHLASVRRRVAEAVGIGVDCLDGEAVSARYAALMQQHAQRRRA</sequence>
<evidence type="ECO:0000313" key="3">
    <source>
        <dbReference type="Proteomes" id="UP000248856"/>
    </source>
</evidence>
<dbReference type="SUPFAM" id="SSF52402">
    <property type="entry name" value="Adenine nucleotide alpha hydrolases-like"/>
    <property type="match status" value="1"/>
</dbReference>
<organism evidence="2 3">
    <name type="scientific">Paracidovorax anthurii</name>
    <dbReference type="NCBI Taxonomy" id="78229"/>
    <lineage>
        <taxon>Bacteria</taxon>
        <taxon>Pseudomonadati</taxon>
        <taxon>Pseudomonadota</taxon>
        <taxon>Betaproteobacteria</taxon>
        <taxon>Burkholderiales</taxon>
        <taxon>Comamonadaceae</taxon>
        <taxon>Paracidovorax</taxon>
    </lineage>
</organism>
<dbReference type="RefSeq" id="WP_111877529.1">
    <property type="nucleotide sequence ID" value="NZ_CBCSGC010000014.1"/>
</dbReference>
<proteinExistence type="predicted"/>
<gene>
    <name evidence="2" type="ORF">AX018_102134</name>
</gene>
<dbReference type="EMBL" id="QLTA01000021">
    <property type="protein sequence ID" value="RAR81018.1"/>
    <property type="molecule type" value="Genomic_DNA"/>
</dbReference>
<dbReference type="InterPro" id="IPR014729">
    <property type="entry name" value="Rossmann-like_a/b/a_fold"/>
</dbReference>
<dbReference type="Proteomes" id="UP000248856">
    <property type="component" value="Unassembled WGS sequence"/>
</dbReference>
<dbReference type="GO" id="GO:0003824">
    <property type="term" value="F:catalytic activity"/>
    <property type="evidence" value="ECO:0007669"/>
    <property type="project" value="InterPro"/>
</dbReference>
<dbReference type="AlphaFoldDB" id="A0A328Z4N6"/>
<dbReference type="Pfam" id="PF01507">
    <property type="entry name" value="PAPS_reduct"/>
    <property type="match status" value="1"/>
</dbReference>
<evidence type="ECO:0000313" key="2">
    <source>
        <dbReference type="EMBL" id="RAR81018.1"/>
    </source>
</evidence>
<dbReference type="InterPro" id="IPR002500">
    <property type="entry name" value="PAPS_reduct_dom"/>
</dbReference>
<keyword evidence="3" id="KW-1185">Reference proteome</keyword>
<feature type="domain" description="Phosphoadenosine phosphosulphate reductase" evidence="1">
    <location>
        <begin position="47"/>
        <end position="227"/>
    </location>
</feature>
<evidence type="ECO:0000259" key="1">
    <source>
        <dbReference type="Pfam" id="PF01507"/>
    </source>
</evidence>
<name>A0A328Z4N6_9BURK</name>
<dbReference type="Gene3D" id="3.40.50.620">
    <property type="entry name" value="HUPs"/>
    <property type="match status" value="1"/>
</dbReference>
<comment type="caution">
    <text evidence="2">The sequence shown here is derived from an EMBL/GenBank/DDBJ whole genome shotgun (WGS) entry which is preliminary data.</text>
</comment>
<dbReference type="OrthoDB" id="9794018at2"/>
<reference evidence="2 3" key="1">
    <citation type="submission" date="2018-06" db="EMBL/GenBank/DDBJ databases">
        <title>Genomic Encyclopedia of Archaeal and Bacterial Type Strains, Phase II (KMG-II): from individual species to whole genera.</title>
        <authorList>
            <person name="Goeker M."/>
        </authorList>
    </citation>
    <scope>NUCLEOTIDE SEQUENCE [LARGE SCALE GENOMIC DNA]</scope>
    <source>
        <strain evidence="2 3">CFPB 3232</strain>
    </source>
</reference>
<protein>
    <submittedName>
        <fullName evidence="2">Phosphoadenosine phosphosulfate reductase family protein</fullName>
    </submittedName>
</protein>